<reference evidence="8 9" key="1">
    <citation type="submission" date="2024-06" db="EMBL/GenBank/DDBJ databases">
        <title>The Natural Products Discovery Center: Release of the First 8490 Sequenced Strains for Exploring Actinobacteria Biosynthetic Diversity.</title>
        <authorList>
            <person name="Kalkreuter E."/>
            <person name="Kautsar S.A."/>
            <person name="Yang D."/>
            <person name="Bader C.D."/>
            <person name="Teijaro C.N."/>
            <person name="Fluegel L."/>
            <person name="Davis C.M."/>
            <person name="Simpson J.R."/>
            <person name="Lauterbach L."/>
            <person name="Steele A.D."/>
            <person name="Gui C."/>
            <person name="Meng S."/>
            <person name="Li G."/>
            <person name="Viehrig K."/>
            <person name="Ye F."/>
            <person name="Su P."/>
            <person name="Kiefer A.F."/>
            <person name="Nichols A."/>
            <person name="Cepeda A.J."/>
            <person name="Yan W."/>
            <person name="Fan B."/>
            <person name="Jiang Y."/>
            <person name="Adhikari A."/>
            <person name="Zheng C.-J."/>
            <person name="Schuster L."/>
            <person name="Cowan T.M."/>
            <person name="Smanski M.J."/>
            <person name="Chevrette M.G."/>
            <person name="De Carvalho L.P.S."/>
            <person name="Shen B."/>
        </authorList>
    </citation>
    <scope>NUCLEOTIDE SEQUENCE [LARGE SCALE GENOMIC DNA]</scope>
    <source>
        <strain evidence="8 9">NPDC000234</strain>
    </source>
</reference>
<keyword evidence="5 6" id="KW-0472">Membrane</keyword>
<dbReference type="Proteomes" id="UP001474181">
    <property type="component" value="Unassembled WGS sequence"/>
</dbReference>
<feature type="transmembrane region" description="Helical" evidence="6">
    <location>
        <begin position="375"/>
        <end position="395"/>
    </location>
</feature>
<feature type="domain" description="ABC3 transporter permease C-terminal" evidence="7">
    <location>
        <begin position="692"/>
        <end position="807"/>
    </location>
</feature>
<evidence type="ECO:0000259" key="7">
    <source>
        <dbReference type="Pfam" id="PF02687"/>
    </source>
</evidence>
<evidence type="ECO:0000313" key="8">
    <source>
        <dbReference type="EMBL" id="MER7183763.1"/>
    </source>
</evidence>
<evidence type="ECO:0000256" key="1">
    <source>
        <dbReference type="ARBA" id="ARBA00004651"/>
    </source>
</evidence>
<dbReference type="InterPro" id="IPR038766">
    <property type="entry name" value="Membrane_comp_ABC_pdt"/>
</dbReference>
<evidence type="ECO:0000256" key="2">
    <source>
        <dbReference type="ARBA" id="ARBA00022475"/>
    </source>
</evidence>
<feature type="transmembrane region" description="Helical" evidence="6">
    <location>
        <begin position="736"/>
        <end position="760"/>
    </location>
</feature>
<feature type="transmembrane region" description="Helical" evidence="6">
    <location>
        <begin position="410"/>
        <end position="430"/>
    </location>
</feature>
<keyword evidence="4 6" id="KW-1133">Transmembrane helix</keyword>
<keyword evidence="2" id="KW-1003">Cell membrane</keyword>
<comment type="subcellular location">
    <subcellularLocation>
        <location evidence="1">Cell membrane</location>
        <topology evidence="1">Multi-pass membrane protein</topology>
    </subcellularLocation>
</comment>
<dbReference type="PANTHER" id="PTHR30287">
    <property type="entry name" value="MEMBRANE COMPONENT OF PREDICTED ABC SUPERFAMILY METABOLITE UPTAKE TRANSPORTER"/>
    <property type="match status" value="1"/>
</dbReference>
<keyword evidence="3 6" id="KW-0812">Transmembrane</keyword>
<comment type="caution">
    <text evidence="8">The sequence shown here is derived from an EMBL/GenBank/DDBJ whole genome shotgun (WGS) entry which is preliminary data.</text>
</comment>
<dbReference type="RefSeq" id="WP_350785344.1">
    <property type="nucleotide sequence ID" value="NZ_JBEPEK010000272.1"/>
</dbReference>
<name>A0ABV1X425_9ACTN</name>
<feature type="transmembrane region" description="Helical" evidence="6">
    <location>
        <begin position="328"/>
        <end position="355"/>
    </location>
</feature>
<accession>A0ABV1X425</accession>
<feature type="transmembrane region" description="Helical" evidence="6">
    <location>
        <begin position="286"/>
        <end position="308"/>
    </location>
</feature>
<evidence type="ECO:0000256" key="6">
    <source>
        <dbReference type="SAM" id="Phobius"/>
    </source>
</evidence>
<feature type="transmembrane region" description="Helical" evidence="6">
    <location>
        <begin position="239"/>
        <end position="257"/>
    </location>
</feature>
<feature type="transmembrane region" description="Helical" evidence="6">
    <location>
        <begin position="780"/>
        <end position="803"/>
    </location>
</feature>
<dbReference type="InterPro" id="IPR003838">
    <property type="entry name" value="ABC3_permease_C"/>
</dbReference>
<evidence type="ECO:0000256" key="5">
    <source>
        <dbReference type="ARBA" id="ARBA00023136"/>
    </source>
</evidence>
<gene>
    <name evidence="8" type="ORF">ABT404_30545</name>
</gene>
<organism evidence="8 9">
    <name type="scientific">Streptomyces hyaluromycini</name>
    <dbReference type="NCBI Taxonomy" id="1377993"/>
    <lineage>
        <taxon>Bacteria</taxon>
        <taxon>Bacillati</taxon>
        <taxon>Actinomycetota</taxon>
        <taxon>Actinomycetes</taxon>
        <taxon>Kitasatosporales</taxon>
        <taxon>Streptomycetaceae</taxon>
        <taxon>Streptomyces</taxon>
    </lineage>
</organism>
<dbReference type="PANTHER" id="PTHR30287:SF1">
    <property type="entry name" value="INNER MEMBRANE PROTEIN"/>
    <property type="match status" value="1"/>
</dbReference>
<proteinExistence type="predicted"/>
<evidence type="ECO:0000256" key="3">
    <source>
        <dbReference type="ARBA" id="ARBA00022692"/>
    </source>
</evidence>
<evidence type="ECO:0000313" key="9">
    <source>
        <dbReference type="Proteomes" id="UP001474181"/>
    </source>
</evidence>
<feature type="transmembrane region" description="Helical" evidence="6">
    <location>
        <begin position="460"/>
        <end position="480"/>
    </location>
</feature>
<feature type="transmembrane region" description="Helical" evidence="6">
    <location>
        <begin position="689"/>
        <end position="715"/>
    </location>
</feature>
<dbReference type="Pfam" id="PF02687">
    <property type="entry name" value="FtsX"/>
    <property type="match status" value="2"/>
</dbReference>
<dbReference type="EMBL" id="JBEPEK010000272">
    <property type="protein sequence ID" value="MER7183763.1"/>
    <property type="molecule type" value="Genomic_DNA"/>
</dbReference>
<feature type="domain" description="ABC3 transporter permease C-terminal" evidence="7">
    <location>
        <begin position="240"/>
        <end position="354"/>
    </location>
</feature>
<keyword evidence="9" id="KW-1185">Reference proteome</keyword>
<evidence type="ECO:0000256" key="4">
    <source>
        <dbReference type="ARBA" id="ARBA00022989"/>
    </source>
</evidence>
<protein>
    <submittedName>
        <fullName evidence="8">ABC transporter permease</fullName>
    </submittedName>
</protein>
<sequence length="818" mass="84044">MLSIAVATLRHRLTGFVGAFLALALGTTMIGMMTLTLAATFGTPHPGPQRFKEASTVVAPQGFEGRTMKAPAVLPADVVSKVTAAGKATADRSFPVRLSTGSGETTGHPWSSAAFAGYHLVAGRAPQAADEIVVTGGAKSLIGRRTEAVTAQGAGPYRVVGVTGALWFENAVFFSDAEAERLSPGVNALVTDQQASRLSTLVGARAVVLGGDDLTRIDPDDTGGAQALANAQAMAGSTTGLAVFVAVFVVIATFAFATEQRRRELALLRLVGAAPRQVRRMVLGEAMLIGLAAAVTGCVLAPLCTMPLRSWMLDHDVAPSWFTIPFNPLPLLISFVIGVVAALAGSAATLVRVSLIRPIEVLRESAVERRGMTPIRWLLGIGMLIGAVVAGIVIFRTEPYLAASARKYEAVPVLYVGAVTLLAPILLRPVTRLLTGPMRGSAKAGPLLVRENILTSRRRTAAMVAPIVVAVGLVGALLTMQKSGDAAVLARQQQEVQAAGVVVPGGSGIDARTLKRLTAVPGVRVTPVTSMNIRIGTTQGEQIDSLTTNAVPATALGTTITPPVLSGSLASPPQNFVVIDEHAAQSDGLSAGDQVVTLLPTGEKVRTVIAAVVARGLNGDDTYVSASLTGAVMPSQVYLDSTAGVGRPLDEQQTAAVNQALAGSGAHVLTFGAYLEAQRAHAAVQTNNAAVVILGIALAYALIAVANTLIMAMAGRRREFALLGLAGAVRSQIVKVAAAEAGVAVVVGTVLAATATGLAAATQHVTLSKLVSGAPTVIPWAQVLGTVALCALVTVVTASGATWRATRRRAIEAAGIRE</sequence>